<gene>
    <name evidence="1" type="ORF">TKK_001864</name>
</gene>
<evidence type="ECO:0000313" key="2">
    <source>
        <dbReference type="Proteomes" id="UP001627154"/>
    </source>
</evidence>
<comment type="caution">
    <text evidence="1">The sequence shown here is derived from an EMBL/GenBank/DDBJ whole genome shotgun (WGS) entry which is preliminary data.</text>
</comment>
<dbReference type="AlphaFoldDB" id="A0ABD2XIV0"/>
<proteinExistence type="predicted"/>
<dbReference type="Proteomes" id="UP001627154">
    <property type="component" value="Unassembled WGS sequence"/>
</dbReference>
<reference evidence="1 2" key="1">
    <citation type="journal article" date="2024" name="bioRxiv">
        <title>A reference genome for Trichogramma kaykai: A tiny desert-dwelling parasitoid wasp with competing sex-ratio distorters.</title>
        <authorList>
            <person name="Culotta J."/>
            <person name="Lindsey A.R."/>
        </authorList>
    </citation>
    <scope>NUCLEOTIDE SEQUENCE [LARGE SCALE GENOMIC DNA]</scope>
    <source>
        <strain evidence="1 2">KSX58</strain>
    </source>
</reference>
<name>A0ABD2XIV0_9HYME</name>
<keyword evidence="2" id="KW-1185">Reference proteome</keyword>
<organism evidence="1 2">
    <name type="scientific">Trichogramma kaykai</name>
    <dbReference type="NCBI Taxonomy" id="54128"/>
    <lineage>
        <taxon>Eukaryota</taxon>
        <taxon>Metazoa</taxon>
        <taxon>Ecdysozoa</taxon>
        <taxon>Arthropoda</taxon>
        <taxon>Hexapoda</taxon>
        <taxon>Insecta</taxon>
        <taxon>Pterygota</taxon>
        <taxon>Neoptera</taxon>
        <taxon>Endopterygota</taxon>
        <taxon>Hymenoptera</taxon>
        <taxon>Apocrita</taxon>
        <taxon>Proctotrupomorpha</taxon>
        <taxon>Chalcidoidea</taxon>
        <taxon>Trichogrammatidae</taxon>
        <taxon>Trichogramma</taxon>
    </lineage>
</organism>
<protein>
    <submittedName>
        <fullName evidence="1">Uncharacterized protein</fullName>
    </submittedName>
</protein>
<evidence type="ECO:0000313" key="1">
    <source>
        <dbReference type="EMBL" id="KAL3405471.1"/>
    </source>
</evidence>
<accession>A0ABD2XIV0</accession>
<dbReference type="EMBL" id="JBJJXI010000020">
    <property type="protein sequence ID" value="KAL3405471.1"/>
    <property type="molecule type" value="Genomic_DNA"/>
</dbReference>
<sequence>MNWLLAENVKSKCICNNIYNKTKLVKFAIKTGYEDRPELDEDGKPILRRATALHCAARQRFPDTVKDLFKIYTS</sequence>